<dbReference type="GO" id="GO:0000981">
    <property type="term" value="F:DNA-binding transcription factor activity, RNA polymerase II-specific"/>
    <property type="evidence" value="ECO:0007669"/>
    <property type="project" value="InterPro"/>
</dbReference>
<dbReference type="Proteomes" id="UP000799439">
    <property type="component" value="Unassembled WGS sequence"/>
</dbReference>
<organism evidence="4 5">
    <name type="scientific">Myriangium duriaei CBS 260.36</name>
    <dbReference type="NCBI Taxonomy" id="1168546"/>
    <lineage>
        <taxon>Eukaryota</taxon>
        <taxon>Fungi</taxon>
        <taxon>Dikarya</taxon>
        <taxon>Ascomycota</taxon>
        <taxon>Pezizomycotina</taxon>
        <taxon>Dothideomycetes</taxon>
        <taxon>Dothideomycetidae</taxon>
        <taxon>Myriangiales</taxon>
        <taxon>Myriangiaceae</taxon>
        <taxon>Myriangium</taxon>
    </lineage>
</organism>
<keyword evidence="5" id="KW-1185">Reference proteome</keyword>
<dbReference type="SMART" id="SM00066">
    <property type="entry name" value="GAL4"/>
    <property type="match status" value="1"/>
</dbReference>
<dbReference type="SUPFAM" id="SSF57701">
    <property type="entry name" value="Zn2/Cys6 DNA-binding domain"/>
    <property type="match status" value="1"/>
</dbReference>
<dbReference type="Gene3D" id="4.10.240.10">
    <property type="entry name" value="Zn(2)-C6 fungal-type DNA-binding domain"/>
    <property type="match status" value="1"/>
</dbReference>
<dbReference type="AlphaFoldDB" id="A0A9P4IZK0"/>
<dbReference type="PANTHER" id="PTHR37534">
    <property type="entry name" value="TRANSCRIPTIONAL ACTIVATOR PROTEIN UGA3"/>
    <property type="match status" value="1"/>
</dbReference>
<comment type="subcellular location">
    <subcellularLocation>
        <location evidence="1">Nucleus</location>
    </subcellularLocation>
</comment>
<dbReference type="Pfam" id="PF11951">
    <property type="entry name" value="Fungal_trans_2"/>
    <property type="match status" value="1"/>
</dbReference>
<dbReference type="GO" id="GO:0005634">
    <property type="term" value="C:nucleus"/>
    <property type="evidence" value="ECO:0007669"/>
    <property type="project" value="UniProtKB-SubCell"/>
</dbReference>
<keyword evidence="2" id="KW-0539">Nucleus</keyword>
<evidence type="ECO:0000313" key="4">
    <source>
        <dbReference type="EMBL" id="KAF2151581.1"/>
    </source>
</evidence>
<dbReference type="EMBL" id="ML996087">
    <property type="protein sequence ID" value="KAF2151581.1"/>
    <property type="molecule type" value="Genomic_DNA"/>
</dbReference>
<evidence type="ECO:0000313" key="5">
    <source>
        <dbReference type="Proteomes" id="UP000799439"/>
    </source>
</evidence>
<comment type="caution">
    <text evidence="4">The sequence shown here is derived from an EMBL/GenBank/DDBJ whole genome shotgun (WGS) entry which is preliminary data.</text>
</comment>
<dbReference type="CDD" id="cd00067">
    <property type="entry name" value="GAL4"/>
    <property type="match status" value="1"/>
</dbReference>
<evidence type="ECO:0000259" key="3">
    <source>
        <dbReference type="PROSITE" id="PS50048"/>
    </source>
</evidence>
<dbReference type="InterPro" id="IPR036864">
    <property type="entry name" value="Zn2-C6_fun-type_DNA-bd_sf"/>
</dbReference>
<dbReference type="InterPro" id="IPR001138">
    <property type="entry name" value="Zn2Cys6_DnaBD"/>
</dbReference>
<sequence>MDRRRKNIRTRTFGGCVTCRSRHVKCDEIRPSCRTCHQSGLFCEGYQTTLVFDSEGHGGARGIRYRRPLLTEAEAKHMSDFLRCTIPPELALHHLIQLDDECENASKSSRVCASRGPFGVFRVNTHTPDVNSVQTQQESPELRGMLCDDDELQIDDQIFQSSHLDDLLFSSISFPWPVVQEGQPPDSPFQRPRLLENLSDRVREVTHVDPLAEIEWISPASSSPSPPTQTNESTFETRPTVYAPPFLDSLLSTSLNVPSDTLFLLQRFKDFVLPLMTLQSHSKTPWHTLFVPFVKRTLAGLTLGETMDTASLTGFYGTLAISALSLAGCASSQFWLDRAANFTQFAQDRARTLLMTVYQEKKIAKYKDVLMALLVMARMSITAGSRDQADGYLLEAEKLIRLKGLQPNKSRKRRVLHHCYAFERFLHESLFVSGCDLVHRERVRRSVASSGKIVFGQDSGRFKTPDLSNIDTQETMVKSQDEGENDLHLERVGIWPASLYDEIFGIPEHWVLLFSLTIRLGYERDDVDQVSTTNPLSLHEYLKRARSIETRINKFRRVFSNGPLPTLDSEPNRLVHALYHGLTIYFYRRVYNLDSELVQPFVTHIRDCLSGDNIMAAATRCSYPVTWMAFVAACEAQDSHSRRVFADWFTKSARDTGLSCFTGTLRTIQQVWKPSEVIETASRSWVDVVKEGPLVYQYC</sequence>
<reference evidence="4" key="1">
    <citation type="journal article" date="2020" name="Stud. Mycol.">
        <title>101 Dothideomycetes genomes: a test case for predicting lifestyles and emergence of pathogens.</title>
        <authorList>
            <person name="Haridas S."/>
            <person name="Albert R."/>
            <person name="Binder M."/>
            <person name="Bloem J."/>
            <person name="Labutti K."/>
            <person name="Salamov A."/>
            <person name="Andreopoulos B."/>
            <person name="Baker S."/>
            <person name="Barry K."/>
            <person name="Bills G."/>
            <person name="Bluhm B."/>
            <person name="Cannon C."/>
            <person name="Castanera R."/>
            <person name="Culley D."/>
            <person name="Daum C."/>
            <person name="Ezra D."/>
            <person name="Gonzalez J."/>
            <person name="Henrissat B."/>
            <person name="Kuo A."/>
            <person name="Liang C."/>
            <person name="Lipzen A."/>
            <person name="Lutzoni F."/>
            <person name="Magnuson J."/>
            <person name="Mondo S."/>
            <person name="Nolan M."/>
            <person name="Ohm R."/>
            <person name="Pangilinan J."/>
            <person name="Park H.-J."/>
            <person name="Ramirez L."/>
            <person name="Alfaro M."/>
            <person name="Sun H."/>
            <person name="Tritt A."/>
            <person name="Yoshinaga Y."/>
            <person name="Zwiers L.-H."/>
            <person name="Turgeon B."/>
            <person name="Goodwin S."/>
            <person name="Spatafora J."/>
            <person name="Crous P."/>
            <person name="Grigoriev I."/>
        </authorList>
    </citation>
    <scope>NUCLEOTIDE SEQUENCE</scope>
    <source>
        <strain evidence="4">CBS 260.36</strain>
    </source>
</reference>
<name>A0A9P4IZK0_9PEZI</name>
<dbReference type="PANTHER" id="PTHR37534:SF46">
    <property type="entry name" value="ZN(II)2CYS6 TRANSCRIPTION FACTOR (EUROFUNG)"/>
    <property type="match status" value="1"/>
</dbReference>
<feature type="domain" description="Zn(2)-C6 fungal-type" evidence="3">
    <location>
        <begin position="15"/>
        <end position="43"/>
    </location>
</feature>
<dbReference type="InterPro" id="IPR021858">
    <property type="entry name" value="Fun_TF"/>
</dbReference>
<protein>
    <recommendedName>
        <fullName evidence="3">Zn(2)-C6 fungal-type domain-containing protein</fullName>
    </recommendedName>
</protein>
<dbReference type="PROSITE" id="PS50048">
    <property type="entry name" value="ZN2_CY6_FUNGAL_2"/>
    <property type="match status" value="1"/>
</dbReference>
<evidence type="ECO:0000256" key="2">
    <source>
        <dbReference type="ARBA" id="ARBA00023242"/>
    </source>
</evidence>
<gene>
    <name evidence="4" type="ORF">K461DRAFT_256994</name>
</gene>
<dbReference type="Pfam" id="PF00172">
    <property type="entry name" value="Zn_clus"/>
    <property type="match status" value="1"/>
</dbReference>
<evidence type="ECO:0000256" key="1">
    <source>
        <dbReference type="ARBA" id="ARBA00004123"/>
    </source>
</evidence>
<proteinExistence type="predicted"/>
<accession>A0A9P4IZK0</accession>
<dbReference type="GO" id="GO:0008270">
    <property type="term" value="F:zinc ion binding"/>
    <property type="evidence" value="ECO:0007669"/>
    <property type="project" value="InterPro"/>
</dbReference>
<dbReference type="OrthoDB" id="5089701at2759"/>
<dbReference type="PROSITE" id="PS00463">
    <property type="entry name" value="ZN2_CY6_FUNGAL_1"/>
    <property type="match status" value="1"/>
</dbReference>